<keyword evidence="2" id="KW-1185">Reference proteome</keyword>
<gene>
    <name evidence="1" type="ORF">HPB47_022675</name>
</gene>
<dbReference type="Proteomes" id="UP000805193">
    <property type="component" value="Unassembled WGS sequence"/>
</dbReference>
<name>A0AC60Q942_IXOPE</name>
<reference evidence="1 2" key="1">
    <citation type="journal article" date="2020" name="Cell">
        <title>Large-Scale Comparative Analyses of Tick Genomes Elucidate Their Genetic Diversity and Vector Capacities.</title>
        <authorList>
            <consortium name="Tick Genome and Microbiome Consortium (TIGMIC)"/>
            <person name="Jia N."/>
            <person name="Wang J."/>
            <person name="Shi W."/>
            <person name="Du L."/>
            <person name="Sun Y."/>
            <person name="Zhan W."/>
            <person name="Jiang J.F."/>
            <person name="Wang Q."/>
            <person name="Zhang B."/>
            <person name="Ji P."/>
            <person name="Bell-Sakyi L."/>
            <person name="Cui X.M."/>
            <person name="Yuan T.T."/>
            <person name="Jiang B.G."/>
            <person name="Yang W.F."/>
            <person name="Lam T.T."/>
            <person name="Chang Q.C."/>
            <person name="Ding S.J."/>
            <person name="Wang X.J."/>
            <person name="Zhu J.G."/>
            <person name="Ruan X.D."/>
            <person name="Zhao L."/>
            <person name="Wei J.T."/>
            <person name="Ye R.Z."/>
            <person name="Que T.C."/>
            <person name="Du C.H."/>
            <person name="Zhou Y.H."/>
            <person name="Cheng J.X."/>
            <person name="Dai P.F."/>
            <person name="Guo W.B."/>
            <person name="Han X.H."/>
            <person name="Huang E.J."/>
            <person name="Li L.F."/>
            <person name="Wei W."/>
            <person name="Gao Y.C."/>
            <person name="Liu J.Z."/>
            <person name="Shao H.Z."/>
            <person name="Wang X."/>
            <person name="Wang C.C."/>
            <person name="Yang T.C."/>
            <person name="Huo Q.B."/>
            <person name="Li W."/>
            <person name="Chen H.Y."/>
            <person name="Chen S.E."/>
            <person name="Zhou L.G."/>
            <person name="Ni X.B."/>
            <person name="Tian J.H."/>
            <person name="Sheng Y."/>
            <person name="Liu T."/>
            <person name="Pan Y.S."/>
            <person name="Xia L.Y."/>
            <person name="Li J."/>
            <person name="Zhao F."/>
            <person name="Cao W.C."/>
        </authorList>
    </citation>
    <scope>NUCLEOTIDE SEQUENCE [LARGE SCALE GENOMIC DNA]</scope>
    <source>
        <strain evidence="1">Iper-2018</strain>
    </source>
</reference>
<accession>A0AC60Q942</accession>
<evidence type="ECO:0000313" key="1">
    <source>
        <dbReference type="EMBL" id="KAG0430473.1"/>
    </source>
</evidence>
<sequence>MNDGETPLRIPQACDTRWLSIYTAVNRIVSQWDTLKETFRKAQKEKNCYTVLVLPEMYSDPINKCYVLLLDWILAEAQWVNEAYQATNQDPTKLLEDLVALLKSMASKVSLPTSLYDMLSVNIDEHLDQNPYFGHRFETAVRDAGLSRDADKELRLRSRHFIVELFSQLRQRLPENIQHLEKPSMFSVENALKMVQGSITQLAAQFLSDEAVSACEAEWKNLRHVKWCSTE</sequence>
<protein>
    <submittedName>
        <fullName evidence="1">Uncharacterized protein</fullName>
    </submittedName>
</protein>
<comment type="caution">
    <text evidence="1">The sequence shown here is derived from an EMBL/GenBank/DDBJ whole genome shotgun (WGS) entry which is preliminary data.</text>
</comment>
<evidence type="ECO:0000313" key="2">
    <source>
        <dbReference type="Proteomes" id="UP000805193"/>
    </source>
</evidence>
<proteinExistence type="predicted"/>
<organism evidence="1 2">
    <name type="scientific">Ixodes persulcatus</name>
    <name type="common">Taiga tick</name>
    <dbReference type="NCBI Taxonomy" id="34615"/>
    <lineage>
        <taxon>Eukaryota</taxon>
        <taxon>Metazoa</taxon>
        <taxon>Ecdysozoa</taxon>
        <taxon>Arthropoda</taxon>
        <taxon>Chelicerata</taxon>
        <taxon>Arachnida</taxon>
        <taxon>Acari</taxon>
        <taxon>Parasitiformes</taxon>
        <taxon>Ixodida</taxon>
        <taxon>Ixodoidea</taxon>
        <taxon>Ixodidae</taxon>
        <taxon>Ixodinae</taxon>
        <taxon>Ixodes</taxon>
    </lineage>
</organism>
<dbReference type="EMBL" id="JABSTQ010009320">
    <property type="protein sequence ID" value="KAG0430473.1"/>
    <property type="molecule type" value="Genomic_DNA"/>
</dbReference>